<evidence type="ECO:0000313" key="9">
    <source>
        <dbReference type="Proteomes" id="UP000242381"/>
    </source>
</evidence>
<feature type="transmembrane region" description="Helical" evidence="7">
    <location>
        <begin position="349"/>
        <end position="373"/>
    </location>
</feature>
<evidence type="ECO:0000256" key="6">
    <source>
        <dbReference type="SAM" id="MobiDB-lite"/>
    </source>
</evidence>
<dbReference type="OMA" id="GMMLSEW"/>
<feature type="transmembrane region" description="Helical" evidence="7">
    <location>
        <begin position="456"/>
        <end position="477"/>
    </location>
</feature>
<dbReference type="GO" id="GO:0016020">
    <property type="term" value="C:membrane"/>
    <property type="evidence" value="ECO:0007669"/>
    <property type="project" value="UniProtKB-SubCell"/>
</dbReference>
<reference evidence="8 9" key="1">
    <citation type="journal article" date="2016" name="Proc. Natl. Acad. Sci. U.S.A.">
        <title>Lipid metabolic changes in an early divergent fungus govern the establishment of a mutualistic symbiosis with endobacteria.</title>
        <authorList>
            <person name="Lastovetsky O.A."/>
            <person name="Gaspar M.L."/>
            <person name="Mondo S.J."/>
            <person name="LaButti K.M."/>
            <person name="Sandor L."/>
            <person name="Grigoriev I.V."/>
            <person name="Henry S.A."/>
            <person name="Pawlowska T.E."/>
        </authorList>
    </citation>
    <scope>NUCLEOTIDE SEQUENCE [LARGE SCALE GENOMIC DNA]</scope>
    <source>
        <strain evidence="8 9">ATCC 11559</strain>
    </source>
</reference>
<feature type="compositionally biased region" description="Polar residues" evidence="6">
    <location>
        <begin position="17"/>
        <end position="45"/>
    </location>
</feature>
<proteinExistence type="inferred from homology"/>
<gene>
    <name evidence="8" type="ORF">BCV71DRAFT_258411</name>
</gene>
<organism evidence="8 9">
    <name type="scientific">Rhizopus microsporus</name>
    <dbReference type="NCBI Taxonomy" id="58291"/>
    <lineage>
        <taxon>Eukaryota</taxon>
        <taxon>Fungi</taxon>
        <taxon>Fungi incertae sedis</taxon>
        <taxon>Mucoromycota</taxon>
        <taxon>Mucoromycotina</taxon>
        <taxon>Mucoromycetes</taxon>
        <taxon>Mucorales</taxon>
        <taxon>Mucorineae</taxon>
        <taxon>Rhizopodaceae</taxon>
        <taxon>Rhizopus</taxon>
    </lineage>
</organism>
<dbReference type="InterPro" id="IPR002528">
    <property type="entry name" value="MATE_fam"/>
</dbReference>
<feature type="transmembrane region" description="Helical" evidence="7">
    <location>
        <begin position="269"/>
        <end position="294"/>
    </location>
</feature>
<comment type="similarity">
    <text evidence="2">Belongs to the multi antimicrobial extrusion (MATE) (TC 2.A.66.1) family.</text>
</comment>
<feature type="transmembrane region" description="Helical" evidence="7">
    <location>
        <begin position="637"/>
        <end position="658"/>
    </location>
</feature>
<dbReference type="PANTHER" id="PTHR11206">
    <property type="entry name" value="MULTIDRUG RESISTANCE PROTEIN"/>
    <property type="match status" value="1"/>
</dbReference>
<dbReference type="AlphaFoldDB" id="A0A1X0RNV9"/>
<dbReference type="Pfam" id="PF01554">
    <property type="entry name" value="MatE"/>
    <property type="match status" value="2"/>
</dbReference>
<dbReference type="InterPro" id="IPR045069">
    <property type="entry name" value="MATE_euk"/>
</dbReference>
<dbReference type="CDD" id="cd13132">
    <property type="entry name" value="MATE_eukaryotic"/>
    <property type="match status" value="1"/>
</dbReference>
<keyword evidence="3 7" id="KW-0812">Transmembrane</keyword>
<feature type="transmembrane region" description="Helical" evidence="7">
    <location>
        <begin position="233"/>
        <end position="249"/>
    </location>
</feature>
<dbReference type="GO" id="GO:0015297">
    <property type="term" value="F:antiporter activity"/>
    <property type="evidence" value="ECO:0007669"/>
    <property type="project" value="InterPro"/>
</dbReference>
<feature type="transmembrane region" description="Helical" evidence="7">
    <location>
        <begin position="497"/>
        <end position="517"/>
    </location>
</feature>
<dbReference type="EMBL" id="KV921512">
    <property type="protein sequence ID" value="ORE13763.1"/>
    <property type="molecule type" value="Genomic_DNA"/>
</dbReference>
<feature type="transmembrane region" description="Helical" evidence="7">
    <location>
        <begin position="607"/>
        <end position="631"/>
    </location>
</feature>
<feature type="compositionally biased region" description="Basic and acidic residues" evidence="6">
    <location>
        <begin position="46"/>
        <end position="63"/>
    </location>
</feature>
<protein>
    <submittedName>
        <fullName evidence="8">MATE efflux family protein</fullName>
    </submittedName>
</protein>
<comment type="subcellular location">
    <subcellularLocation>
        <location evidence="1">Membrane</location>
        <topology evidence="1">Multi-pass membrane protein</topology>
    </subcellularLocation>
</comment>
<evidence type="ECO:0000256" key="4">
    <source>
        <dbReference type="ARBA" id="ARBA00022989"/>
    </source>
</evidence>
<feature type="transmembrane region" description="Helical" evidence="7">
    <location>
        <begin position="385"/>
        <end position="407"/>
    </location>
</feature>
<keyword evidence="4 7" id="KW-1133">Transmembrane helix</keyword>
<feature type="region of interest" description="Disordered" evidence="6">
    <location>
        <begin position="1"/>
        <end position="67"/>
    </location>
</feature>
<dbReference type="Proteomes" id="UP000242381">
    <property type="component" value="Unassembled WGS sequence"/>
</dbReference>
<dbReference type="VEuPathDB" id="FungiDB:BCV72DRAFT_238575"/>
<dbReference type="GO" id="GO:0042910">
    <property type="term" value="F:xenobiotic transmembrane transporter activity"/>
    <property type="evidence" value="ECO:0007669"/>
    <property type="project" value="InterPro"/>
</dbReference>
<keyword evidence="5 7" id="KW-0472">Membrane</keyword>
<feature type="transmembrane region" description="Helical" evidence="7">
    <location>
        <begin position="413"/>
        <end position="436"/>
    </location>
</feature>
<evidence type="ECO:0000313" key="8">
    <source>
        <dbReference type="EMBL" id="ORE13763.1"/>
    </source>
</evidence>
<evidence type="ECO:0000256" key="2">
    <source>
        <dbReference type="ARBA" id="ARBA00010199"/>
    </source>
</evidence>
<name>A0A1X0RNV9_RHIZD</name>
<feature type="region of interest" description="Disordered" evidence="6">
    <location>
        <begin position="197"/>
        <end position="223"/>
    </location>
</feature>
<dbReference type="GO" id="GO:1990961">
    <property type="term" value="P:xenobiotic detoxification by transmembrane export across the plasma membrane"/>
    <property type="evidence" value="ECO:0007669"/>
    <property type="project" value="InterPro"/>
</dbReference>
<evidence type="ECO:0000256" key="5">
    <source>
        <dbReference type="ARBA" id="ARBA00023136"/>
    </source>
</evidence>
<feature type="compositionally biased region" description="Low complexity" evidence="6">
    <location>
        <begin position="200"/>
        <end position="217"/>
    </location>
</feature>
<evidence type="ECO:0000256" key="1">
    <source>
        <dbReference type="ARBA" id="ARBA00004141"/>
    </source>
</evidence>
<feature type="transmembrane region" description="Helical" evidence="7">
    <location>
        <begin position="315"/>
        <end position="334"/>
    </location>
</feature>
<evidence type="ECO:0000256" key="7">
    <source>
        <dbReference type="SAM" id="Phobius"/>
    </source>
</evidence>
<dbReference type="NCBIfam" id="TIGR00797">
    <property type="entry name" value="matE"/>
    <property type="match status" value="1"/>
</dbReference>
<evidence type="ECO:0000256" key="3">
    <source>
        <dbReference type="ARBA" id="ARBA00022692"/>
    </source>
</evidence>
<accession>A0A1X0RNV9</accession>
<sequence length="687" mass="77023">MQPWIQKGTTSSSSSSNKQTTFHYDQTLNNIPQSSSSGHTQGFRTNRQENEQKKEKDQEKEVEPFPQYRHHLDNQHLDGAEVLLFLNSTDYTDHVDGDDLRPDSMRYRSFQHQVDQFWNGFMNNEDIVNYIEQQTYIDDIYAIPVIGEDVRRVKTGSSEEKKKAINRLEMIRQHFIQKTHGDSNLAAQKASAFDCRRSNSDSLSRTSSVSSTPTESTPLISGKEEENTWKTEVYWLIYNAFPIVFTYLMQNSLQMASIFTLGHLGPTELAAAALSSMFASVTAWSIASGTSAALDTLCSQAWTGAKDKTLVGVHLQRGLCILALMFIPIAFVWWKATSLLLALNQEPELAYLSGLFLRCLMLGAPAFIAFEAIKKYLQAQGIMQASTYVLMIVSPLNLLINYSFVYLEPFKLGFVGAPLATSLSYWLMLILIMLYIRFIRGSEAWGGWTRECLTDWWPFLKLSIPSLLMVTAEWWAFELCSLAASYLSTRDLAAQSILLTTASATYTIPFGFSVAASNRIGNALGERDAQKARLSSNVAFVFAVIFGCMNSTFFLVVRHHFGYLFTSDEDVVALVAKTMPLLALFQIADGVSGVCGGVIRGMGRQGFAAWVNIISYYAIAFPIGYCLTFVLDWDLAGLWSGLTLALFLVSSGEVLYLLAADWNVEVMRAQRRVQHDEDKYHHDTLSA</sequence>
<feature type="transmembrane region" description="Helical" evidence="7">
    <location>
        <begin position="538"/>
        <end position="561"/>
    </location>
</feature>